<name>A0A819GB87_9BILA</name>
<feature type="region of interest" description="Disordered" evidence="1">
    <location>
        <begin position="201"/>
        <end position="242"/>
    </location>
</feature>
<dbReference type="SMART" id="SM00273">
    <property type="entry name" value="ENTH"/>
    <property type="match status" value="1"/>
</dbReference>
<dbReference type="InterPro" id="IPR008942">
    <property type="entry name" value="ENTH_VHS"/>
</dbReference>
<dbReference type="PROSITE" id="PS50942">
    <property type="entry name" value="ENTH"/>
    <property type="match status" value="1"/>
</dbReference>
<evidence type="ECO:0000256" key="1">
    <source>
        <dbReference type="SAM" id="MobiDB-lite"/>
    </source>
</evidence>
<dbReference type="PANTHER" id="PTHR12276">
    <property type="entry name" value="EPSIN/ENT-RELATED"/>
    <property type="match status" value="1"/>
</dbReference>
<dbReference type="FunFam" id="1.25.40.90:FF:000006">
    <property type="entry name" value="Clathrin interactor 1"/>
    <property type="match status" value="1"/>
</dbReference>
<protein>
    <recommendedName>
        <fullName evidence="2">ENTH domain-containing protein</fullName>
    </recommendedName>
</protein>
<dbReference type="GO" id="GO:0030276">
    <property type="term" value="F:clathrin binding"/>
    <property type="evidence" value="ECO:0007669"/>
    <property type="project" value="TreeGrafter"/>
</dbReference>
<dbReference type="SUPFAM" id="SSF48464">
    <property type="entry name" value="ENTH/VHS domain"/>
    <property type="match status" value="1"/>
</dbReference>
<organism evidence="3 4">
    <name type="scientific">Rotaria sordida</name>
    <dbReference type="NCBI Taxonomy" id="392033"/>
    <lineage>
        <taxon>Eukaryota</taxon>
        <taxon>Metazoa</taxon>
        <taxon>Spiralia</taxon>
        <taxon>Gnathifera</taxon>
        <taxon>Rotifera</taxon>
        <taxon>Eurotatoria</taxon>
        <taxon>Bdelloidea</taxon>
        <taxon>Philodinida</taxon>
        <taxon>Philodinidae</taxon>
        <taxon>Rotaria</taxon>
    </lineage>
</organism>
<feature type="compositionally biased region" description="Basic and acidic residues" evidence="1">
    <location>
        <begin position="185"/>
        <end position="195"/>
    </location>
</feature>
<dbReference type="Pfam" id="PF01417">
    <property type="entry name" value="ENTH"/>
    <property type="match status" value="1"/>
</dbReference>
<dbReference type="EMBL" id="CAJOAX010003963">
    <property type="protein sequence ID" value="CAF3882688.1"/>
    <property type="molecule type" value="Genomic_DNA"/>
</dbReference>
<comment type="caution">
    <text evidence="3">The sequence shown here is derived from an EMBL/GenBank/DDBJ whole genome shotgun (WGS) entry which is preliminary data.</text>
</comment>
<feature type="domain" description="ENTH" evidence="2">
    <location>
        <begin position="28"/>
        <end position="161"/>
    </location>
</feature>
<dbReference type="AlphaFoldDB" id="A0A819GB87"/>
<feature type="compositionally biased region" description="Basic and acidic residues" evidence="1">
    <location>
        <begin position="201"/>
        <end position="214"/>
    </location>
</feature>
<feature type="non-terminal residue" evidence="3">
    <location>
        <position position="1"/>
    </location>
</feature>
<gene>
    <name evidence="3" type="ORF">OTI717_LOCUS22841</name>
</gene>
<dbReference type="GO" id="GO:0005768">
    <property type="term" value="C:endosome"/>
    <property type="evidence" value="ECO:0007669"/>
    <property type="project" value="TreeGrafter"/>
</dbReference>
<proteinExistence type="predicted"/>
<dbReference type="GO" id="GO:0005543">
    <property type="term" value="F:phospholipid binding"/>
    <property type="evidence" value="ECO:0007669"/>
    <property type="project" value="TreeGrafter"/>
</dbReference>
<feature type="region of interest" description="Disordered" evidence="1">
    <location>
        <begin position="176"/>
        <end position="195"/>
    </location>
</feature>
<dbReference type="GO" id="GO:0030125">
    <property type="term" value="C:clathrin vesicle coat"/>
    <property type="evidence" value="ECO:0007669"/>
    <property type="project" value="TreeGrafter"/>
</dbReference>
<reference evidence="3" key="1">
    <citation type="submission" date="2021-02" db="EMBL/GenBank/DDBJ databases">
        <authorList>
            <person name="Nowell W R."/>
        </authorList>
    </citation>
    <scope>NUCLEOTIDE SEQUENCE</scope>
</reference>
<evidence type="ECO:0000259" key="2">
    <source>
        <dbReference type="PROSITE" id="PS50942"/>
    </source>
</evidence>
<evidence type="ECO:0000313" key="3">
    <source>
        <dbReference type="EMBL" id="CAF3882688.1"/>
    </source>
</evidence>
<dbReference type="PANTHER" id="PTHR12276:SF45">
    <property type="entry name" value="CLATHRIN INTERACTOR 1"/>
    <property type="match status" value="1"/>
</dbReference>
<feature type="compositionally biased region" description="Polar residues" evidence="1">
    <location>
        <begin position="230"/>
        <end position="242"/>
    </location>
</feature>
<dbReference type="Proteomes" id="UP000663823">
    <property type="component" value="Unassembled WGS sequence"/>
</dbReference>
<dbReference type="GO" id="GO:0006897">
    <property type="term" value="P:endocytosis"/>
    <property type="evidence" value="ECO:0007669"/>
    <property type="project" value="TreeGrafter"/>
</dbReference>
<dbReference type="Gene3D" id="1.25.40.90">
    <property type="match status" value="1"/>
</dbReference>
<dbReference type="InterPro" id="IPR013809">
    <property type="entry name" value="ENTH"/>
</dbReference>
<sequence length="242" mass="28689">MDLNKINLTSYLPTMPYVVRELFDKATNIVMNYTETETKVVEATNDESWGPAGKLLQDLSQLSYSHEHYNELMGMLWKRCFTQDKKYWRRTYKSLLVLTYLIKNGSEKVVKSAHEHLFDLRSLENFSYHDEHGKDQGVNIRHKVKELIEFIQDEDRIRDERKKARVNRDKYIGMSNESSSYRYNNSDDRWNNNDDEIKTKDFISEDNSFDKSKDNNQNFKSTGKKDQNKIQDNNTNSSKQNP</sequence>
<accession>A0A819GB87</accession>
<evidence type="ECO:0000313" key="4">
    <source>
        <dbReference type="Proteomes" id="UP000663823"/>
    </source>
</evidence>
<dbReference type="GO" id="GO:0005886">
    <property type="term" value="C:plasma membrane"/>
    <property type="evidence" value="ECO:0007669"/>
    <property type="project" value="TreeGrafter"/>
</dbReference>